<evidence type="ECO:0000259" key="1">
    <source>
        <dbReference type="Pfam" id="PF08878"/>
    </source>
</evidence>
<comment type="caution">
    <text evidence="2">The sequence shown here is derived from an EMBL/GenBank/DDBJ whole genome shotgun (WGS) entry which is preliminary data.</text>
</comment>
<protein>
    <submittedName>
        <fullName evidence="2">DUF1837 domain-containing protein</fullName>
    </submittedName>
</protein>
<gene>
    <name evidence="2" type="ORF">N0K08_11930</name>
</gene>
<dbReference type="Proteomes" id="UP001525968">
    <property type="component" value="Unassembled WGS sequence"/>
</dbReference>
<name>A0ABT2PLL1_9BURK</name>
<dbReference type="RefSeq" id="WP_261500576.1">
    <property type="nucleotide sequence ID" value="NZ_JAODYH010000005.1"/>
</dbReference>
<evidence type="ECO:0000313" key="2">
    <source>
        <dbReference type="EMBL" id="MCT9811348.1"/>
    </source>
</evidence>
<dbReference type="InterPro" id="IPR014976">
    <property type="entry name" value="AbpA_HamA_C"/>
</dbReference>
<proteinExistence type="predicted"/>
<dbReference type="EMBL" id="JAODYH010000005">
    <property type="protein sequence ID" value="MCT9811348.1"/>
    <property type="molecule type" value="Genomic_DNA"/>
</dbReference>
<accession>A0ABT2PLL1</accession>
<sequence length="253" mass="27323">MTRFAEWCTQAEIPAANHKLQALNADPQKLGEAVGIVAEMIPDHYVMPGRLAQLLNRLGRSAVAAYVAEKLPTSLPLKSGDLGEILCTTFVHEGTSFKLGIKRLRWKDHRNMAMRGDDVLAFSLGEGATGLKVLKAEAKSRARMPASVIAAARGALSAYGELPSPHAMSFVADRLDEASDKPLRDALDDAQLKRSLKPSQVTHMLFAFSGNDASTLLATNLNTYAGEAAQHYVGLRVENHKDFINAVFAAVEG</sequence>
<organism evidence="2 3">
    <name type="scientific">Acidovorax bellezanensis</name>
    <dbReference type="NCBI Taxonomy" id="2976702"/>
    <lineage>
        <taxon>Bacteria</taxon>
        <taxon>Pseudomonadati</taxon>
        <taxon>Pseudomonadota</taxon>
        <taxon>Betaproteobacteria</taxon>
        <taxon>Burkholderiales</taxon>
        <taxon>Comamonadaceae</taxon>
        <taxon>Acidovorax</taxon>
    </lineage>
</organism>
<reference evidence="2 3" key="1">
    <citation type="submission" date="2022-09" db="EMBL/GenBank/DDBJ databases">
        <title>Draft genome of isolate Be4.</title>
        <authorList>
            <person name="Sanchez-Castro I."/>
            <person name="Martinez-Rodriguez P."/>
            <person name="Descostes M."/>
            <person name="Merroun M."/>
        </authorList>
    </citation>
    <scope>NUCLEOTIDE SEQUENCE [LARGE SCALE GENOMIC DNA]</scope>
    <source>
        <strain evidence="2 3">Be4</strain>
    </source>
</reference>
<feature type="domain" description="Anti-bacteriophage protein A/HamA C-terminal" evidence="1">
    <location>
        <begin position="4"/>
        <end position="250"/>
    </location>
</feature>
<evidence type="ECO:0000313" key="3">
    <source>
        <dbReference type="Proteomes" id="UP001525968"/>
    </source>
</evidence>
<dbReference type="Pfam" id="PF08878">
    <property type="entry name" value="HamA"/>
    <property type="match status" value="1"/>
</dbReference>
<keyword evidence="3" id="KW-1185">Reference proteome</keyword>